<feature type="domain" description="Phosphodiester glycosidase" evidence="1">
    <location>
        <begin position="128"/>
        <end position="267"/>
    </location>
</feature>
<dbReference type="EMBL" id="JAQQKX010000005">
    <property type="protein sequence ID" value="MDC7683190.1"/>
    <property type="molecule type" value="Genomic_DNA"/>
</dbReference>
<reference evidence="2 3" key="1">
    <citation type="submission" date="2023-01" db="EMBL/GenBank/DDBJ databases">
        <title>Novel species of the genus Asticcacaulis isolated from rivers.</title>
        <authorList>
            <person name="Lu H."/>
        </authorList>
    </citation>
    <scope>NUCLEOTIDE SEQUENCE [LARGE SCALE GENOMIC DNA]</scope>
    <source>
        <strain evidence="2 3">BYS171W</strain>
    </source>
</reference>
<organism evidence="2 3">
    <name type="scientific">Asticcacaulis aquaticus</name>
    <dbReference type="NCBI Taxonomy" id="2984212"/>
    <lineage>
        <taxon>Bacteria</taxon>
        <taxon>Pseudomonadati</taxon>
        <taxon>Pseudomonadota</taxon>
        <taxon>Alphaproteobacteria</taxon>
        <taxon>Caulobacterales</taxon>
        <taxon>Caulobacteraceae</taxon>
        <taxon>Asticcacaulis</taxon>
    </lineage>
</organism>
<evidence type="ECO:0000313" key="2">
    <source>
        <dbReference type="EMBL" id="MDC7683190.1"/>
    </source>
</evidence>
<proteinExistence type="predicted"/>
<name>A0ABT5HT13_9CAUL</name>
<keyword evidence="3" id="KW-1185">Reference proteome</keyword>
<dbReference type="InterPro" id="IPR018711">
    <property type="entry name" value="NAGPA"/>
</dbReference>
<dbReference type="GO" id="GO:0016798">
    <property type="term" value="F:hydrolase activity, acting on glycosyl bonds"/>
    <property type="evidence" value="ECO:0007669"/>
    <property type="project" value="UniProtKB-KW"/>
</dbReference>
<dbReference type="Proteomes" id="UP001214854">
    <property type="component" value="Unassembled WGS sequence"/>
</dbReference>
<gene>
    <name evidence="2" type="ORF">PQU92_07870</name>
</gene>
<accession>A0ABT5HT13</accession>
<protein>
    <submittedName>
        <fullName evidence="2">Phosphodiester glycosidase family protein</fullName>
    </submittedName>
</protein>
<sequence length="318" mass="34841">MLRKYLFLILLAAAGLWLFLYIFAGGIILHRGLGRPGWPEMARDDFRIAEPMRLALTHSKAPVTAGTLVWRQVAPGYEVAELPVLMNGKEVDRVLLNRIDPKLYVFSVQTQPHKRWTISDWERELPTAALIVNGSYFGHDRLPDTPTISNGMVMGPQRYDARAGAFRADTNGATTIDLTTGAGGMPDFAGAENAFASYPLLIGDDGAPHIKRPSEWLANRSFVAEDHEGRIIVGSTQTAFLSLTRLADFLVAAPLGLKRALNLDGGPVACQSVRVGGYRRHHIARWEAQVTGPKVNLLNWAVGEADMPVVLVATPKAR</sequence>
<evidence type="ECO:0000313" key="3">
    <source>
        <dbReference type="Proteomes" id="UP001214854"/>
    </source>
</evidence>
<evidence type="ECO:0000259" key="1">
    <source>
        <dbReference type="Pfam" id="PF09992"/>
    </source>
</evidence>
<keyword evidence="2" id="KW-0326">Glycosidase</keyword>
<keyword evidence="2" id="KW-0378">Hydrolase</keyword>
<dbReference type="RefSeq" id="WP_272747667.1">
    <property type="nucleotide sequence ID" value="NZ_JAQQKX010000005.1"/>
</dbReference>
<dbReference type="Pfam" id="PF09992">
    <property type="entry name" value="NAGPA"/>
    <property type="match status" value="1"/>
</dbReference>
<comment type="caution">
    <text evidence="2">The sequence shown here is derived from an EMBL/GenBank/DDBJ whole genome shotgun (WGS) entry which is preliminary data.</text>
</comment>